<protein>
    <submittedName>
        <fullName evidence="2">Uncharacterized protein</fullName>
    </submittedName>
</protein>
<dbReference type="Proteomes" id="UP000196027">
    <property type="component" value="Chromosome"/>
</dbReference>
<dbReference type="KEGG" id="ome:OLMES_4851"/>
<sequence length="281" mass="31889">MAELGEPITTPDKHSEPEEKCPFCPPEEPEEYKTYPGAENNSKKLAEIMEDPASLPSKQSGARPQTAKVGRDGYQQEQAALKPRKEDKTKWYTHQAHHLISGNQALKGSAMEDWILASAKNEKDTGYSVNSTGNGFWAPSVPKDHVGSWGPRKNVLSDDERQELAEKVMDDANAQIHIGPHNIKDSDDPEGSLHFSYDQYIIEKLEAMSNRMHAWSQHCFLCEPEKKTPQATYKVHDALDRLSSHLQREITGSRQSWRIFISKYALNYHKPVCTHARRRVL</sequence>
<dbReference type="InterPro" id="IPR032871">
    <property type="entry name" value="AHH_dom_containing"/>
</dbReference>
<feature type="compositionally biased region" description="Basic and acidic residues" evidence="1">
    <location>
        <begin position="11"/>
        <end position="21"/>
    </location>
</feature>
<gene>
    <name evidence="2" type="ORF">OLMES_4851</name>
</gene>
<dbReference type="EMBL" id="CP021425">
    <property type="protein sequence ID" value="ARU58839.1"/>
    <property type="molecule type" value="Genomic_DNA"/>
</dbReference>
<dbReference type="RefSeq" id="WP_087463573.1">
    <property type="nucleotide sequence ID" value="NZ_CP021425.1"/>
</dbReference>
<evidence type="ECO:0000256" key="1">
    <source>
        <dbReference type="SAM" id="MobiDB-lite"/>
    </source>
</evidence>
<keyword evidence="3" id="KW-1185">Reference proteome</keyword>
<name>A0A1Y0IFD0_9GAMM</name>
<dbReference type="AlphaFoldDB" id="A0A1Y0IFD0"/>
<dbReference type="Pfam" id="PF14412">
    <property type="entry name" value="AHH"/>
    <property type="match status" value="1"/>
</dbReference>
<feature type="region of interest" description="Disordered" evidence="1">
    <location>
        <begin position="1"/>
        <end position="74"/>
    </location>
</feature>
<evidence type="ECO:0000313" key="2">
    <source>
        <dbReference type="EMBL" id="ARU58839.1"/>
    </source>
</evidence>
<proteinExistence type="predicted"/>
<organism evidence="2 3">
    <name type="scientific">Oleiphilus messinensis</name>
    <dbReference type="NCBI Taxonomy" id="141451"/>
    <lineage>
        <taxon>Bacteria</taxon>
        <taxon>Pseudomonadati</taxon>
        <taxon>Pseudomonadota</taxon>
        <taxon>Gammaproteobacteria</taxon>
        <taxon>Oceanospirillales</taxon>
        <taxon>Oleiphilaceae</taxon>
        <taxon>Oleiphilus</taxon>
    </lineage>
</organism>
<dbReference type="OrthoDB" id="7059268at2"/>
<reference evidence="2 3" key="1">
    <citation type="submission" date="2017-05" db="EMBL/GenBank/DDBJ databases">
        <title>Genomic insights into alkan degradation activity of Oleiphilus messinensis.</title>
        <authorList>
            <person name="Kozyavkin S.A."/>
            <person name="Slesarev A.I."/>
            <person name="Golyshin P.N."/>
            <person name="Korzhenkov A."/>
            <person name="Golyshina O.N."/>
            <person name="Toshchakov S.V."/>
        </authorList>
    </citation>
    <scope>NUCLEOTIDE SEQUENCE [LARGE SCALE GENOMIC DNA]</scope>
    <source>
        <strain evidence="2 3">ME102</strain>
    </source>
</reference>
<evidence type="ECO:0000313" key="3">
    <source>
        <dbReference type="Proteomes" id="UP000196027"/>
    </source>
</evidence>
<accession>A0A1Y0IFD0</accession>